<reference evidence="2 3" key="1">
    <citation type="journal article" date="2021" name="Commun. Biol.">
        <title>The genome of Shorea leprosula (Dipterocarpaceae) highlights the ecological relevance of drought in aseasonal tropical rainforests.</title>
        <authorList>
            <person name="Ng K.K.S."/>
            <person name="Kobayashi M.J."/>
            <person name="Fawcett J.A."/>
            <person name="Hatakeyama M."/>
            <person name="Paape T."/>
            <person name="Ng C.H."/>
            <person name="Ang C.C."/>
            <person name="Tnah L.H."/>
            <person name="Lee C.T."/>
            <person name="Nishiyama T."/>
            <person name="Sese J."/>
            <person name="O'Brien M.J."/>
            <person name="Copetti D."/>
            <person name="Mohd Noor M.I."/>
            <person name="Ong R.C."/>
            <person name="Putra M."/>
            <person name="Sireger I.Z."/>
            <person name="Indrioko S."/>
            <person name="Kosugi Y."/>
            <person name="Izuno A."/>
            <person name="Isagi Y."/>
            <person name="Lee S.L."/>
            <person name="Shimizu K.K."/>
        </authorList>
    </citation>
    <scope>NUCLEOTIDE SEQUENCE [LARGE SCALE GENOMIC DNA]</scope>
    <source>
        <strain evidence="2">214</strain>
    </source>
</reference>
<feature type="transmembrane region" description="Helical" evidence="1">
    <location>
        <begin position="12"/>
        <end position="30"/>
    </location>
</feature>
<gene>
    <name evidence="2" type="ORF">SLEP1_g2774</name>
</gene>
<evidence type="ECO:0000256" key="1">
    <source>
        <dbReference type="SAM" id="Phobius"/>
    </source>
</evidence>
<name>A0AAV5HI92_9ROSI</name>
<keyword evidence="1" id="KW-1133">Transmembrane helix</keyword>
<keyword evidence="1" id="KW-0812">Transmembrane</keyword>
<evidence type="ECO:0000313" key="3">
    <source>
        <dbReference type="Proteomes" id="UP001054252"/>
    </source>
</evidence>
<dbReference type="AlphaFoldDB" id="A0AAV5HI92"/>
<keyword evidence="1" id="KW-0472">Membrane</keyword>
<comment type="caution">
    <text evidence="2">The sequence shown here is derived from an EMBL/GenBank/DDBJ whole genome shotgun (WGS) entry which is preliminary data.</text>
</comment>
<dbReference type="EMBL" id="BPVZ01000002">
    <property type="protein sequence ID" value="GKU88522.1"/>
    <property type="molecule type" value="Genomic_DNA"/>
</dbReference>
<protein>
    <submittedName>
        <fullName evidence="2">Uncharacterized protein</fullName>
    </submittedName>
</protein>
<proteinExistence type="predicted"/>
<sequence length="47" mass="5096">MLEFDISITIKSFLMVLCLIGALLVSILAFPSCIHSEIATLAKTLKS</sequence>
<evidence type="ECO:0000313" key="2">
    <source>
        <dbReference type="EMBL" id="GKU88522.1"/>
    </source>
</evidence>
<dbReference type="Proteomes" id="UP001054252">
    <property type="component" value="Unassembled WGS sequence"/>
</dbReference>
<keyword evidence="3" id="KW-1185">Reference proteome</keyword>
<organism evidence="2 3">
    <name type="scientific">Rubroshorea leprosula</name>
    <dbReference type="NCBI Taxonomy" id="152421"/>
    <lineage>
        <taxon>Eukaryota</taxon>
        <taxon>Viridiplantae</taxon>
        <taxon>Streptophyta</taxon>
        <taxon>Embryophyta</taxon>
        <taxon>Tracheophyta</taxon>
        <taxon>Spermatophyta</taxon>
        <taxon>Magnoliopsida</taxon>
        <taxon>eudicotyledons</taxon>
        <taxon>Gunneridae</taxon>
        <taxon>Pentapetalae</taxon>
        <taxon>rosids</taxon>
        <taxon>malvids</taxon>
        <taxon>Malvales</taxon>
        <taxon>Dipterocarpaceae</taxon>
        <taxon>Rubroshorea</taxon>
    </lineage>
</organism>
<accession>A0AAV5HI92</accession>